<dbReference type="RefSeq" id="WP_130459947.1">
    <property type="nucleotide sequence ID" value="NZ_SHKM01000003.1"/>
</dbReference>
<keyword evidence="2" id="KW-1185">Reference proteome</keyword>
<gene>
    <name evidence="1" type="ORF">EV678_2761</name>
</gene>
<proteinExistence type="predicted"/>
<comment type="caution">
    <text evidence="1">The sequence shown here is derived from an EMBL/GenBank/DDBJ whole genome shotgun (WGS) entry which is preliminary data.</text>
</comment>
<accession>A0ABY0IQ98</accession>
<reference evidence="1 2" key="1">
    <citation type="submission" date="2019-02" db="EMBL/GenBank/DDBJ databases">
        <title>Genomic Encyclopedia of Type Strains, Phase IV (KMG-IV): sequencing the most valuable type-strain genomes for metagenomic binning, comparative biology and taxonomic classification.</title>
        <authorList>
            <person name="Goeker M."/>
        </authorList>
    </citation>
    <scope>NUCLEOTIDE SEQUENCE [LARGE SCALE GENOMIC DNA]</scope>
    <source>
        <strain evidence="1 2">DSM 21223</strain>
    </source>
</reference>
<dbReference type="Proteomes" id="UP000292136">
    <property type="component" value="Unassembled WGS sequence"/>
</dbReference>
<organism evidence="1 2">
    <name type="scientific">Azospira oryzae</name>
    <dbReference type="NCBI Taxonomy" id="146939"/>
    <lineage>
        <taxon>Bacteria</taxon>
        <taxon>Pseudomonadati</taxon>
        <taxon>Pseudomonadota</taxon>
        <taxon>Betaproteobacteria</taxon>
        <taxon>Rhodocyclales</taxon>
        <taxon>Rhodocyclaceae</taxon>
        <taxon>Azospira</taxon>
    </lineage>
</organism>
<evidence type="ECO:0008006" key="3">
    <source>
        <dbReference type="Google" id="ProtNLM"/>
    </source>
</evidence>
<dbReference type="EMBL" id="SHKM01000003">
    <property type="protein sequence ID" value="RZT75577.1"/>
    <property type="molecule type" value="Genomic_DNA"/>
</dbReference>
<protein>
    <recommendedName>
        <fullName evidence="3">Exostosin family protein</fullName>
    </recommendedName>
</protein>
<name>A0ABY0IQ98_9RHOO</name>
<sequence>MTTAKNPVELINALADLNKGIHEILQDAYFDSLAMLKRSQIEKKAASGLFGKVGKVYLGEHLKKCQPLAAGREFIPLPPDFLTDPDLHFPPGSLLFLTNNDVGRNLPVYMEFYNRNPEVLFVIWDWDSQHWIQMSAMLAMNCDFYISGTSENAFLLSHFNPCVIGPVFIGVHQWTRKFVADHFSVLLEARSNEPLGPHAFYGNYQRRNRALATVTKTFPTVGFASNDYKHKSDLDNFREWAAHKTHWIAPVLGGVPIRVYNALMVGGIPIVPSFYRNLPEVALLGDIPLYYEVADLIDPRAINDQAVARFDAAGQSGLIRRVAEALDKHHIDNRCEQVFLAVEQFIAAIASGDRSYQGGYLGLDQ</sequence>
<evidence type="ECO:0000313" key="2">
    <source>
        <dbReference type="Proteomes" id="UP000292136"/>
    </source>
</evidence>
<evidence type="ECO:0000313" key="1">
    <source>
        <dbReference type="EMBL" id="RZT75577.1"/>
    </source>
</evidence>